<dbReference type="EMBL" id="MW423737">
    <property type="protein sequence ID" value="QQK88520.1"/>
    <property type="molecule type" value="Genomic_DNA"/>
</dbReference>
<feature type="compositionally biased region" description="Polar residues" evidence="1">
    <location>
        <begin position="499"/>
        <end position="510"/>
    </location>
</feature>
<name>A0A7T6ZMA8_9CAUD</name>
<evidence type="ECO:0000259" key="2">
    <source>
        <dbReference type="Pfam" id="PF13264"/>
    </source>
</evidence>
<feature type="region of interest" description="Disordered" evidence="1">
    <location>
        <begin position="493"/>
        <end position="526"/>
    </location>
</feature>
<feature type="compositionally biased region" description="Basic and acidic residues" evidence="1">
    <location>
        <begin position="511"/>
        <end position="520"/>
    </location>
</feature>
<sequence>MSGTKRKINHHPLYTAMLSVWTMCRDCEGGSRVIKSKRDTYLPPTSGMLADGFSNTNLNSLGSKVYETYITRAYYPDVFKDAVETAVGIMHRKPANIKLSPKLEQLRDRASDGGETLQLLLRRINAEQLTTGRLGLMGDIRVKNGKEEPVILVYKESTAYNWDDSSRSRADSNLRFVMLDESSYELNDSFAWVWKEKSRVLALVDPKTKRIAQLDDDGKIPDNAVYGYAEIESDDELAEKEFTIVSVKGSSVDGIAFTFVNSRDLLSIPDTPPLEGLADLSLLIYRGEADYRQNLFMQGQDTLVTIGDVGGEDDDGDGKTTRTGAGARLALPVNGDAKYIGVDSQGLPEQRQALEADYKRAEKKTSKLMSGTNTQESGDALRIRAASQTATLPQIAQSGAAGLQYILRKLAQMLGDNPEDVVVTPNMEFTDKGGNPVDLKSIMEAKLLGAPISIESIHSWSKRSGFTDYDWEEEQKKLAEDDKYDLSFSTGNEDEATLNVGTNIDINNPDDTGKGTRDGVDDNGDV</sequence>
<dbReference type="InterPro" id="IPR025129">
    <property type="entry name" value="DUF4055"/>
</dbReference>
<evidence type="ECO:0000256" key="1">
    <source>
        <dbReference type="SAM" id="MobiDB-lite"/>
    </source>
</evidence>
<accession>A0A7T6ZMA8</accession>
<evidence type="ECO:0000313" key="3">
    <source>
        <dbReference type="EMBL" id="QQK88520.1"/>
    </source>
</evidence>
<organism evidence="3">
    <name type="scientific">Vibrio phage PH669</name>
    <dbReference type="NCBI Taxonomy" id="2800823"/>
    <lineage>
        <taxon>Viruses</taxon>
        <taxon>Duplodnaviria</taxon>
        <taxon>Heunggongvirae</taxon>
        <taxon>Uroviricota</taxon>
        <taxon>Caudoviricetes</taxon>
        <taxon>Queuovirinae</taxon>
    </lineage>
</organism>
<dbReference type="Pfam" id="PF13264">
    <property type="entry name" value="DUF4055"/>
    <property type="match status" value="1"/>
</dbReference>
<protein>
    <recommendedName>
        <fullName evidence="2">DUF4055 domain-containing protein</fullName>
    </recommendedName>
</protein>
<feature type="domain" description="DUF4055" evidence="2">
    <location>
        <begin position="273"/>
        <end position="412"/>
    </location>
</feature>
<reference evidence="3" key="1">
    <citation type="submission" date="2020-12" db="EMBL/GenBank/DDBJ databases">
        <authorList>
            <person name="Hu Z."/>
        </authorList>
    </citation>
    <scope>NUCLEOTIDE SEQUENCE</scope>
</reference>
<proteinExistence type="predicted"/>